<sequence>MEERCVVAKYLLSQYFKDDIDEMADVTGYSKSAISDWIDGSVVPNHQTITFILNSIFTPEFTVINEFYEIYPGSPILTQLKKMYRGHESRSGIYAFYDSMANLVYIGKASNLLKETYSALNREFEINFPAGIKNKSVLRHQVVRYISAYDVKLFESFDYPKHVESLILRVSKPIMNKQIGILDKAYSESV</sequence>
<dbReference type="EMBL" id="FOTO01000016">
    <property type="protein sequence ID" value="SFM13696.1"/>
    <property type="molecule type" value="Genomic_DNA"/>
</dbReference>
<reference evidence="1 2" key="1">
    <citation type="submission" date="2016-10" db="EMBL/GenBank/DDBJ databases">
        <authorList>
            <person name="Varghese N."/>
            <person name="Submissions S."/>
        </authorList>
    </citation>
    <scope>NUCLEOTIDE SEQUENCE [LARGE SCALE GENOMIC DNA]</scope>
    <source>
        <strain evidence="1 2">DSM 1741</strain>
    </source>
</reference>
<keyword evidence="2" id="KW-1185">Reference proteome</keyword>
<dbReference type="InterPro" id="IPR035901">
    <property type="entry name" value="GIY-YIG_endonuc_sf"/>
</dbReference>
<comment type="caution">
    <text evidence="1">The sequence shown here is derived from an EMBL/GenBank/DDBJ whole genome shotgun (WGS) entry which is preliminary data.</text>
</comment>
<dbReference type="AlphaFoldDB" id="A0A8G2C5M8"/>
<evidence type="ECO:0000313" key="2">
    <source>
        <dbReference type="Proteomes" id="UP000199581"/>
    </source>
</evidence>
<proteinExistence type="predicted"/>
<evidence type="ECO:0008006" key="3">
    <source>
        <dbReference type="Google" id="ProtNLM"/>
    </source>
</evidence>
<accession>A0A8G2C5M8</accession>
<dbReference type="Proteomes" id="UP000199581">
    <property type="component" value="Unassembled WGS sequence"/>
</dbReference>
<dbReference type="OrthoDB" id="7058567at2"/>
<gene>
    <name evidence="1" type="ORF">SAMN05421830_1162</name>
</gene>
<dbReference type="Gene3D" id="3.40.1440.10">
    <property type="entry name" value="GIY-YIG endonuclease"/>
    <property type="match status" value="1"/>
</dbReference>
<name>A0A8G2C5M8_DESNO</name>
<dbReference type="RefSeq" id="WP_092194001.1">
    <property type="nucleotide sequence ID" value="NZ_FOTO01000016.1"/>
</dbReference>
<evidence type="ECO:0000313" key="1">
    <source>
        <dbReference type="EMBL" id="SFM13696.1"/>
    </source>
</evidence>
<protein>
    <recommendedName>
        <fullName evidence="3">GIY-YIG domain-containing protein</fullName>
    </recommendedName>
</protein>
<organism evidence="1 2">
    <name type="scientific">Desulfomicrobium norvegicum (strain DSM 1741 / NCIMB 8310)</name>
    <name type="common">Desulfovibrio baculatus (strain Norway 4)</name>
    <name type="synonym">Desulfovibrio desulfuricans (strain Norway 4)</name>
    <dbReference type="NCBI Taxonomy" id="52561"/>
    <lineage>
        <taxon>Bacteria</taxon>
        <taxon>Pseudomonadati</taxon>
        <taxon>Thermodesulfobacteriota</taxon>
        <taxon>Desulfovibrionia</taxon>
        <taxon>Desulfovibrionales</taxon>
        <taxon>Desulfomicrobiaceae</taxon>
        <taxon>Desulfomicrobium</taxon>
    </lineage>
</organism>